<keyword evidence="4 10" id="KW-0132">Cell division</keyword>
<dbReference type="GO" id="GO:0003677">
    <property type="term" value="F:DNA binding"/>
    <property type="evidence" value="ECO:0007669"/>
    <property type="project" value="UniProtKB-UniRule"/>
</dbReference>
<dbReference type="PROSITE" id="PS51900">
    <property type="entry name" value="CB"/>
    <property type="match status" value="1"/>
</dbReference>
<keyword evidence="5 10" id="KW-0159">Chromosome partition</keyword>
<keyword evidence="7 10" id="KW-0238">DNA-binding</keyword>
<feature type="active site" evidence="10">
    <location>
        <position position="249"/>
    </location>
</feature>
<evidence type="ECO:0000256" key="7">
    <source>
        <dbReference type="ARBA" id="ARBA00023125"/>
    </source>
</evidence>
<comment type="function">
    <text evidence="10">Site-specific tyrosine recombinase, which acts by catalyzing the cutting and rejoining of the recombining DNA molecules. The XerC-XerD complex is essential to convert dimers of the bacterial chromosome into monomers to permit their segregation at cell division. It also contributes to the segregational stability of plasmids.</text>
</comment>
<evidence type="ECO:0000256" key="11">
    <source>
        <dbReference type="NCBIfam" id="TIGR02224"/>
    </source>
</evidence>
<dbReference type="InterPro" id="IPR002104">
    <property type="entry name" value="Integrase_catalytic"/>
</dbReference>
<evidence type="ECO:0000256" key="4">
    <source>
        <dbReference type="ARBA" id="ARBA00022618"/>
    </source>
</evidence>
<comment type="subunit">
    <text evidence="10">Forms a cyclic heterotetrameric complex composed of two molecules of XerC and two molecules of XerD.</text>
</comment>
<feature type="active site" evidence="10">
    <location>
        <position position="272"/>
    </location>
</feature>
<evidence type="ECO:0000256" key="8">
    <source>
        <dbReference type="ARBA" id="ARBA00023172"/>
    </source>
</evidence>
<dbReference type="SUPFAM" id="SSF56349">
    <property type="entry name" value="DNA breaking-rejoining enzymes"/>
    <property type="match status" value="1"/>
</dbReference>
<evidence type="ECO:0000256" key="5">
    <source>
        <dbReference type="ARBA" id="ARBA00022829"/>
    </source>
</evidence>
<dbReference type="RefSeq" id="WP_058949028.1">
    <property type="nucleotide sequence ID" value="NZ_BBXV01000001.1"/>
</dbReference>
<comment type="similarity">
    <text evidence="2 10">Belongs to the 'phage' integrase family. XerC subfamily.</text>
</comment>
<dbReference type="GO" id="GO:0006313">
    <property type="term" value="P:DNA transposition"/>
    <property type="evidence" value="ECO:0007669"/>
    <property type="project" value="UniProtKB-UniRule"/>
</dbReference>
<evidence type="ECO:0000256" key="1">
    <source>
        <dbReference type="ARBA" id="ARBA00004496"/>
    </source>
</evidence>
<dbReference type="NCBIfam" id="NF040815">
    <property type="entry name" value="recomb_XerA_Arch"/>
    <property type="match status" value="1"/>
</dbReference>
<keyword evidence="6 10" id="KW-0229">DNA integration</keyword>
<reference evidence="14 15" key="2">
    <citation type="journal article" date="2016" name="Genome Announc.">
        <title>Draft Genome Sequence of Oceanobacillus picturae Heshi-B3, Isolated from Fermented Rice Bran in a Traditional Japanese Seafood Dish.</title>
        <authorList>
            <person name="Akuzawa S."/>
            <person name="Nagaoka J."/>
            <person name="Kanekatsu M."/>
            <person name="Kanesaki Y."/>
            <person name="Suzuki T."/>
        </authorList>
    </citation>
    <scope>NUCLEOTIDE SEQUENCE [LARGE SCALE GENOMIC DNA]</scope>
    <source>
        <strain evidence="14 15">Heshi-B3</strain>
    </source>
</reference>
<evidence type="ECO:0000313" key="14">
    <source>
        <dbReference type="EMBL" id="GAQ16086.1"/>
    </source>
</evidence>
<feature type="active site" evidence="10">
    <location>
        <position position="173"/>
    </location>
</feature>
<dbReference type="InterPro" id="IPR023009">
    <property type="entry name" value="Tyrosine_recombinase_XerC/XerD"/>
</dbReference>
<feature type="active site" description="O-(3'-phospho-DNA)-tyrosine intermediate" evidence="10">
    <location>
        <position position="281"/>
    </location>
</feature>
<dbReference type="GO" id="GO:0005737">
    <property type="term" value="C:cytoplasm"/>
    <property type="evidence" value="ECO:0007669"/>
    <property type="project" value="UniProtKB-SubCell"/>
</dbReference>
<dbReference type="PANTHER" id="PTHR30349">
    <property type="entry name" value="PHAGE INTEGRASE-RELATED"/>
    <property type="match status" value="1"/>
</dbReference>
<organism evidence="14 15">
    <name type="scientific">Oceanobacillus picturae</name>
    <dbReference type="NCBI Taxonomy" id="171693"/>
    <lineage>
        <taxon>Bacteria</taxon>
        <taxon>Bacillati</taxon>
        <taxon>Bacillota</taxon>
        <taxon>Bacilli</taxon>
        <taxon>Bacillales</taxon>
        <taxon>Bacillaceae</taxon>
        <taxon>Oceanobacillus</taxon>
    </lineage>
</organism>
<keyword evidence="8 10" id="KW-0233">DNA recombination</keyword>
<evidence type="ECO:0000256" key="10">
    <source>
        <dbReference type="HAMAP-Rule" id="MF_01808"/>
    </source>
</evidence>
<feature type="domain" description="Core-binding (CB)" evidence="13">
    <location>
        <begin position="2"/>
        <end position="88"/>
    </location>
</feature>
<comment type="subcellular location">
    <subcellularLocation>
        <location evidence="1 10">Cytoplasm</location>
    </subcellularLocation>
</comment>
<dbReference type="OrthoDB" id="9801717at2"/>
<proteinExistence type="inferred from homology"/>
<evidence type="ECO:0000256" key="3">
    <source>
        <dbReference type="ARBA" id="ARBA00022490"/>
    </source>
</evidence>
<sequence>MLNFDEAIKAFTSYLQIEKNASPYTVKYYQNDLEIFFAFLQGEGITDLGDVDQKVVRIYLTMLYNKQLSRRSVSRKISTLRSFYKYLERENVLFSNPFVHISLPRTESPVPGFLYKQELEKLFEINDLNEPTGQRNQALIELLYATGMRVSECQGLRLQDIDFSIGTIFVRGKGRKERYIPFGRFAEIALEAYITEGRPALLKKAEQQNEAVFLNARGNPITARGIRLILNKMVEKAALTVHVHPHKLRHTFATHLLNEGADLRSVQELLGHENLSSTQIYTHVTKDYLRSVYMNSHPRANNQSND</sequence>
<dbReference type="PROSITE" id="PS51898">
    <property type="entry name" value="TYR_RECOMBINASE"/>
    <property type="match status" value="1"/>
</dbReference>
<dbReference type="InterPro" id="IPR011010">
    <property type="entry name" value="DNA_brk_join_enz"/>
</dbReference>
<dbReference type="GO" id="GO:0051301">
    <property type="term" value="P:cell division"/>
    <property type="evidence" value="ECO:0007669"/>
    <property type="project" value="UniProtKB-UniRule"/>
</dbReference>
<dbReference type="EMBL" id="BBXV01000001">
    <property type="protein sequence ID" value="GAQ16086.1"/>
    <property type="molecule type" value="Genomic_DNA"/>
</dbReference>
<reference evidence="15" key="1">
    <citation type="submission" date="2015-07" db="EMBL/GenBank/DDBJ databases">
        <title>Draft Genome Sequence of Oceanobacillus picturae Heshi-B3 that Was Isolated from Fermented Rice Bran with Aging Salted Mackerel, Which Was Named Heshiko as Traditional Fermented Seafood in Japan.</title>
        <authorList>
            <person name="Akuzawa S."/>
            <person name="Nakagawa J."/>
            <person name="Kanekatsu T."/>
            <person name="Kanesaki Y."/>
            <person name="Suzuki T."/>
        </authorList>
    </citation>
    <scope>NUCLEOTIDE SEQUENCE [LARGE SCALE GENOMIC DNA]</scope>
    <source>
        <strain evidence="15">Heshi-B3</strain>
    </source>
</reference>
<dbReference type="InterPro" id="IPR044068">
    <property type="entry name" value="CB"/>
</dbReference>
<protein>
    <recommendedName>
        <fullName evidence="10 11">Tyrosine recombinase XerC</fullName>
    </recommendedName>
</protein>
<dbReference type="AlphaFoldDB" id="A0A0U9H8T9"/>
<accession>A0A0U9H8T9</accession>
<dbReference type="GO" id="GO:0009037">
    <property type="term" value="F:tyrosine-based site-specific recombinase activity"/>
    <property type="evidence" value="ECO:0007669"/>
    <property type="project" value="UniProtKB-UniRule"/>
</dbReference>
<dbReference type="GO" id="GO:0007059">
    <property type="term" value="P:chromosome segregation"/>
    <property type="evidence" value="ECO:0007669"/>
    <property type="project" value="UniProtKB-UniRule"/>
</dbReference>
<name>A0A0U9H8T9_9BACI</name>
<dbReference type="InterPro" id="IPR004107">
    <property type="entry name" value="Integrase_SAM-like_N"/>
</dbReference>
<dbReference type="Gene3D" id="1.10.150.130">
    <property type="match status" value="1"/>
</dbReference>
<dbReference type="Pfam" id="PF02899">
    <property type="entry name" value="Phage_int_SAM_1"/>
    <property type="match status" value="1"/>
</dbReference>
<evidence type="ECO:0000313" key="15">
    <source>
        <dbReference type="Proteomes" id="UP000052946"/>
    </source>
</evidence>
<evidence type="ECO:0000256" key="6">
    <source>
        <dbReference type="ARBA" id="ARBA00022908"/>
    </source>
</evidence>
<dbReference type="Proteomes" id="UP000052946">
    <property type="component" value="Unassembled WGS sequence"/>
</dbReference>
<dbReference type="InterPro" id="IPR050090">
    <property type="entry name" value="Tyrosine_recombinase_XerCD"/>
</dbReference>
<feature type="domain" description="Tyr recombinase" evidence="12">
    <location>
        <begin position="109"/>
        <end position="294"/>
    </location>
</feature>
<keyword evidence="9 10" id="KW-0131">Cell cycle</keyword>
<evidence type="ECO:0000259" key="12">
    <source>
        <dbReference type="PROSITE" id="PS51898"/>
    </source>
</evidence>
<dbReference type="InterPro" id="IPR010998">
    <property type="entry name" value="Integrase_recombinase_N"/>
</dbReference>
<dbReference type="NCBIfam" id="TIGR02224">
    <property type="entry name" value="recomb_XerC"/>
    <property type="match status" value="1"/>
</dbReference>
<dbReference type="PANTHER" id="PTHR30349:SF77">
    <property type="entry name" value="TYROSINE RECOMBINASE XERC"/>
    <property type="match status" value="1"/>
</dbReference>
<gene>
    <name evidence="10" type="primary">xerC</name>
    <name evidence="14" type="ORF">OPHB3_0002</name>
</gene>
<feature type="active site" evidence="10">
    <location>
        <position position="149"/>
    </location>
</feature>
<comment type="caution">
    <text evidence="14">The sequence shown here is derived from an EMBL/GenBank/DDBJ whole genome shotgun (WGS) entry which is preliminary data.</text>
</comment>
<dbReference type="CDD" id="cd00798">
    <property type="entry name" value="INT_XerDC_C"/>
    <property type="match status" value="1"/>
</dbReference>
<dbReference type="InterPro" id="IPR011931">
    <property type="entry name" value="Recomb_XerC"/>
</dbReference>
<feature type="active site" evidence="10">
    <location>
        <position position="246"/>
    </location>
</feature>
<evidence type="ECO:0000259" key="13">
    <source>
        <dbReference type="PROSITE" id="PS51900"/>
    </source>
</evidence>
<dbReference type="Gene3D" id="1.10.443.10">
    <property type="entry name" value="Intergrase catalytic core"/>
    <property type="match status" value="1"/>
</dbReference>
<evidence type="ECO:0000256" key="2">
    <source>
        <dbReference type="ARBA" id="ARBA00006657"/>
    </source>
</evidence>
<dbReference type="HAMAP" id="MF_01808">
    <property type="entry name" value="Recomb_XerC_XerD"/>
    <property type="match status" value="1"/>
</dbReference>
<dbReference type="InterPro" id="IPR013762">
    <property type="entry name" value="Integrase-like_cat_sf"/>
</dbReference>
<keyword evidence="3 10" id="KW-0963">Cytoplasm</keyword>
<dbReference type="NCBIfam" id="NF001399">
    <property type="entry name" value="PRK00283.1"/>
    <property type="match status" value="1"/>
</dbReference>
<dbReference type="Pfam" id="PF00589">
    <property type="entry name" value="Phage_integrase"/>
    <property type="match status" value="1"/>
</dbReference>
<evidence type="ECO:0000256" key="9">
    <source>
        <dbReference type="ARBA" id="ARBA00023306"/>
    </source>
</evidence>